<gene>
    <name evidence="3" type="ORF">LBPG_03049</name>
</gene>
<dbReference type="InterPro" id="IPR052404">
    <property type="entry name" value="SPP1-like_terminase"/>
</dbReference>
<dbReference type="InterPro" id="IPR038713">
    <property type="entry name" value="Terminase_Gp1_N_sf"/>
</dbReference>
<proteinExistence type="predicted"/>
<dbReference type="Gene3D" id="1.10.10.1400">
    <property type="entry name" value="Terminase, small subunit, N-terminal DNA-binding domain, HTH motif"/>
    <property type="match status" value="1"/>
</dbReference>
<dbReference type="Pfam" id="PF03592">
    <property type="entry name" value="Terminase_2"/>
    <property type="match status" value="1"/>
</dbReference>
<reference evidence="3 4" key="1">
    <citation type="submission" date="2010-12" db="EMBL/GenBank/DDBJ databases">
        <title>The Genome Sequence of Lactobacillus paracasei subsp. paracasei strain 8700:2.</title>
        <authorList>
            <consortium name="The Broad Institute Genome Sequencing Platform"/>
            <person name="Ward D."/>
            <person name="Earl A."/>
            <person name="Feldgarden M."/>
            <person name="Young S.K."/>
            <person name="Gargeya S."/>
            <person name="Zeng Q."/>
            <person name="Alvarado L."/>
            <person name="Berlin A."/>
            <person name="Bochicchio J."/>
            <person name="Chapman S.B."/>
            <person name="Chen Z."/>
            <person name="Freedman E."/>
            <person name="Gellesch M."/>
            <person name="Goldberg J."/>
            <person name="Griggs A."/>
            <person name="Gujja S."/>
            <person name="Heilman E."/>
            <person name="Heiman D."/>
            <person name="Howarth C."/>
            <person name="Mehta T."/>
            <person name="Neiman D."/>
            <person name="Pearson M."/>
            <person name="Roberts A."/>
            <person name="Saif S."/>
            <person name="Shea T."/>
            <person name="Shenoy N."/>
            <person name="Sisk P."/>
            <person name="Stolte C."/>
            <person name="Sykes S."/>
            <person name="White J."/>
            <person name="Yandava C."/>
            <person name="Saulnier D."/>
            <person name="Haas B."/>
            <person name="Nusbaum C."/>
            <person name="Birren B."/>
        </authorList>
    </citation>
    <scope>NUCLEOTIDE SEQUENCE [LARGE SCALE GENOMIC DNA]</scope>
    <source>
        <strain evidence="3 4">8700:2</strain>
    </source>
</reference>
<evidence type="ECO:0000256" key="1">
    <source>
        <dbReference type="ARBA" id="ARBA00022612"/>
    </source>
</evidence>
<name>A0A806KQP9_LACPA</name>
<dbReference type="PANTHER" id="PTHR41328">
    <property type="entry name" value="TERMINASE SMALL SUBUNIT-RELATED"/>
    <property type="match status" value="1"/>
</dbReference>
<dbReference type="AlphaFoldDB" id="A0A806KQP9"/>
<dbReference type="InterPro" id="IPR005335">
    <property type="entry name" value="Terminase_ssu"/>
</dbReference>
<protein>
    <recommendedName>
        <fullName evidence="5">Terminase small subunit</fullName>
    </recommendedName>
</protein>
<dbReference type="GO" id="GO:0051276">
    <property type="term" value="P:chromosome organization"/>
    <property type="evidence" value="ECO:0007669"/>
    <property type="project" value="InterPro"/>
</dbReference>
<accession>A0A806KQP9</accession>
<evidence type="ECO:0000313" key="3">
    <source>
        <dbReference type="EMBL" id="AGT63642.1"/>
    </source>
</evidence>
<keyword evidence="1" id="KW-1188">Viral release from host cell</keyword>
<dbReference type="PANTHER" id="PTHR41328:SF2">
    <property type="entry name" value="TERMINASE SMALL SUBUNIT"/>
    <property type="match status" value="1"/>
</dbReference>
<evidence type="ECO:0000256" key="2">
    <source>
        <dbReference type="ARBA" id="ARBA00023219"/>
    </source>
</evidence>
<dbReference type="Proteomes" id="UP000015927">
    <property type="component" value="Chromosome"/>
</dbReference>
<organism evidence="3 4">
    <name type="scientific">Lacticaseibacillus paracasei subsp. paracasei 8700:2</name>
    <dbReference type="NCBI Taxonomy" id="537973"/>
    <lineage>
        <taxon>Bacteria</taxon>
        <taxon>Bacillati</taxon>
        <taxon>Bacillota</taxon>
        <taxon>Bacilli</taxon>
        <taxon>Lactobacillales</taxon>
        <taxon>Lactobacillaceae</taxon>
        <taxon>Lacticaseibacillus</taxon>
    </lineage>
</organism>
<dbReference type="EMBL" id="CP002391">
    <property type="protein sequence ID" value="AGT63642.1"/>
    <property type="molecule type" value="Genomic_DNA"/>
</dbReference>
<keyword evidence="2" id="KW-0231">Viral genome packaging</keyword>
<evidence type="ECO:0000313" key="4">
    <source>
        <dbReference type="Proteomes" id="UP000015927"/>
    </source>
</evidence>
<evidence type="ECO:0008006" key="5">
    <source>
        <dbReference type="Google" id="ProtNLM"/>
    </source>
</evidence>
<sequence length="195" mass="21470">MMKLSKRQKAFADAYLTNGGNATEAARAAGYSPHNIGANAAKTLKNPKIQAYMKRRLQPIERKADLDVDKAIIHLLDIGMGREITARNSTYDNLQKAMIEDTTMKYSPGPKQQVEALELYLKYKGMLRNSSKELEDQQVAKTKADVRKSKAEADIMEAKASAYRTPEGQNGGLNKLLAAIDESIPKGGDVNDNPD</sequence>
<dbReference type="KEGG" id="lpi:LBPG_03049"/>